<evidence type="ECO:0000256" key="2">
    <source>
        <dbReference type="ARBA" id="ARBA00022490"/>
    </source>
</evidence>
<evidence type="ECO:0000256" key="1">
    <source>
        <dbReference type="ARBA" id="ARBA00004496"/>
    </source>
</evidence>
<dbReference type="Pfam" id="PF05729">
    <property type="entry name" value="NACHT"/>
    <property type="match status" value="1"/>
</dbReference>
<reference evidence="8 9" key="1">
    <citation type="submission" date="2018-03" db="EMBL/GenBank/DDBJ databases">
        <title>Finding Nemo's genes: A chromosome-scale reference assembly of the genome of the orange clownfish Amphiprion percula.</title>
        <authorList>
            <person name="Lehmann R."/>
        </authorList>
    </citation>
    <scope>NUCLEOTIDE SEQUENCE</scope>
</reference>
<keyword evidence="9" id="KW-1185">Reference proteome</keyword>
<dbReference type="InterPro" id="IPR007111">
    <property type="entry name" value="NACHT_NTPase"/>
</dbReference>
<dbReference type="AlphaFoldDB" id="A0A3P8UAJ2"/>
<dbReference type="InterPro" id="IPR029495">
    <property type="entry name" value="NACHT-assoc"/>
</dbReference>
<dbReference type="Gene3D" id="3.40.50.300">
    <property type="entry name" value="P-loop containing nucleotide triphosphate hydrolases"/>
    <property type="match status" value="1"/>
</dbReference>
<dbReference type="PROSITE" id="PS50837">
    <property type="entry name" value="NACHT"/>
    <property type="match status" value="1"/>
</dbReference>
<dbReference type="Ensembl" id="ENSAPET00000033343.1">
    <property type="protein sequence ID" value="ENSAPEP00000032483.1"/>
    <property type="gene ID" value="ENSAPEG00000023060.1"/>
</dbReference>
<dbReference type="SMART" id="SM00368">
    <property type="entry name" value="LRR_RI"/>
    <property type="match status" value="2"/>
</dbReference>
<dbReference type="PANTHER" id="PTHR24106">
    <property type="entry name" value="NACHT, LRR AND CARD DOMAINS-CONTAINING"/>
    <property type="match status" value="1"/>
</dbReference>
<sequence>ANNCSMTEAAERSKLCSQVRVQSFGTKNLKMFRVFEGIAKAGQPTLLNEIYTELYITEGGTAEVNNEHEVRQIEAASRKAARAERSIRPEHIFKGSPGRDGPIRTVMTQGVAGIGKTVLTQKLTLDWTEDKSNQDIHFMFPLTFRELNVLKERKFSLVELVHHSFSETKAAGICSFEDFQVVLIFDGLDECRLPLDFHNNEILTDVTESTSVDVLLTNLIRGKLLPSARLWITTRPAAANQIPPDCVDMVTEVRGFTDPQKEEYFRKRSRDEEQASSIISHMKTSRSLHIMCHIPVFCWITATVLEELLRTREGGELPRTLTEMYIHHLVVQTKVKKVKYDGGAETDLDNRRMIESLGKLAFNQLQKGNLIFYESDLTECDIDVRAASVYSGVFTQIFKEERGLYQDKVFCFVHLSVQEFLAAVYMFHLMEKSLRSKNGHLDLFVRFLHGLCLESNQRLLGGLLGRTENHPEMIQRVINNLKEMKSHEMSPDRSINIFHCLMEMKDLSVHEEIQEFLQSENTSEKKLSEIHCSALAYMLQMSEEVLDELDLDKYRTSKEGKLRLIPAVRNYRKCCSDPDVLLISLWSQTWDHISLTDCGQYGSLNGNPSSVLHLLSHCKLSESHCEVVASALKSNPSHLTEMTLSRNILQDSGVKHLSAGLQSPNCKLETLSLLSNPSHLEHLDLGYNNLQDSSVKHLLDLVESPDCTLKTLRSVEGSSQSLLLSAVFY</sequence>
<keyword evidence="4" id="KW-0677">Repeat</keyword>
<evidence type="ECO:0000313" key="8">
    <source>
        <dbReference type="Ensembl" id="ENSAPEP00000032483.1"/>
    </source>
</evidence>
<dbReference type="OMA" id="QTWDHIS"/>
<evidence type="ECO:0000259" key="7">
    <source>
        <dbReference type="PROSITE" id="PS50837"/>
    </source>
</evidence>
<name>A0A3P8UAJ2_AMPPE</name>
<dbReference type="InterPro" id="IPR027417">
    <property type="entry name" value="P-loop_NTPase"/>
</dbReference>
<protein>
    <recommendedName>
        <fullName evidence="7">NACHT domain-containing protein</fullName>
    </recommendedName>
</protein>
<evidence type="ECO:0000256" key="5">
    <source>
        <dbReference type="ARBA" id="ARBA00022741"/>
    </source>
</evidence>
<dbReference type="Proteomes" id="UP000265080">
    <property type="component" value="Chromosome 9"/>
</dbReference>
<evidence type="ECO:0000313" key="9">
    <source>
        <dbReference type="Proteomes" id="UP000265080"/>
    </source>
</evidence>
<dbReference type="InterPro" id="IPR041267">
    <property type="entry name" value="NLRP_HD2"/>
</dbReference>
<evidence type="ECO:0000256" key="6">
    <source>
        <dbReference type="ARBA" id="ARBA00022840"/>
    </source>
</evidence>
<dbReference type="Pfam" id="PF14484">
    <property type="entry name" value="FISNA"/>
    <property type="match status" value="1"/>
</dbReference>
<dbReference type="GO" id="GO:0005737">
    <property type="term" value="C:cytoplasm"/>
    <property type="evidence" value="ECO:0007669"/>
    <property type="project" value="UniProtKB-SubCell"/>
</dbReference>
<dbReference type="GeneTree" id="ENSGT01150000286915"/>
<accession>A0A3P8UAJ2</accession>
<organism evidence="8 9">
    <name type="scientific">Amphiprion percula</name>
    <name type="common">Orange clownfish</name>
    <name type="synonym">Lutjanus percula</name>
    <dbReference type="NCBI Taxonomy" id="161767"/>
    <lineage>
        <taxon>Eukaryota</taxon>
        <taxon>Metazoa</taxon>
        <taxon>Chordata</taxon>
        <taxon>Craniata</taxon>
        <taxon>Vertebrata</taxon>
        <taxon>Euteleostomi</taxon>
        <taxon>Actinopterygii</taxon>
        <taxon>Neopterygii</taxon>
        <taxon>Teleostei</taxon>
        <taxon>Neoteleostei</taxon>
        <taxon>Acanthomorphata</taxon>
        <taxon>Ovalentaria</taxon>
        <taxon>Pomacentridae</taxon>
        <taxon>Amphiprion</taxon>
    </lineage>
</organism>
<reference evidence="8" key="3">
    <citation type="submission" date="2025-09" db="UniProtKB">
        <authorList>
            <consortium name="Ensembl"/>
        </authorList>
    </citation>
    <scope>IDENTIFICATION</scope>
</reference>
<keyword evidence="6" id="KW-0067">ATP-binding</keyword>
<dbReference type="InterPro" id="IPR051261">
    <property type="entry name" value="NLR"/>
</dbReference>
<proteinExistence type="predicted"/>
<dbReference type="InterPro" id="IPR041075">
    <property type="entry name" value="NOD1/2_WH"/>
</dbReference>
<dbReference type="Pfam" id="PF17776">
    <property type="entry name" value="NLRC4_HD2"/>
    <property type="match status" value="1"/>
</dbReference>
<comment type="subcellular location">
    <subcellularLocation>
        <location evidence="1">Cytoplasm</location>
    </subcellularLocation>
</comment>
<dbReference type="FunFam" id="3.40.50.300:FF:001524">
    <property type="entry name" value="Si:dkey-126g1.7"/>
    <property type="match status" value="1"/>
</dbReference>
<dbReference type="SMART" id="SM01288">
    <property type="entry name" value="FISNA"/>
    <property type="match status" value="1"/>
</dbReference>
<dbReference type="InterPro" id="IPR032675">
    <property type="entry name" value="LRR_dom_sf"/>
</dbReference>
<feature type="domain" description="NACHT" evidence="7">
    <location>
        <begin position="104"/>
        <end position="238"/>
    </location>
</feature>
<keyword evidence="3" id="KW-0433">Leucine-rich repeat</keyword>
<evidence type="ECO:0000256" key="3">
    <source>
        <dbReference type="ARBA" id="ARBA00022614"/>
    </source>
</evidence>
<dbReference type="SUPFAM" id="SSF52047">
    <property type="entry name" value="RNI-like"/>
    <property type="match status" value="1"/>
</dbReference>
<evidence type="ECO:0000256" key="4">
    <source>
        <dbReference type="ARBA" id="ARBA00022737"/>
    </source>
</evidence>
<reference evidence="8" key="2">
    <citation type="submission" date="2025-08" db="UniProtKB">
        <authorList>
            <consortium name="Ensembl"/>
        </authorList>
    </citation>
    <scope>IDENTIFICATION</scope>
</reference>
<dbReference type="Gene3D" id="3.80.10.10">
    <property type="entry name" value="Ribonuclease Inhibitor"/>
    <property type="match status" value="1"/>
</dbReference>
<dbReference type="Pfam" id="PF17779">
    <property type="entry name" value="WHD_NOD2"/>
    <property type="match status" value="1"/>
</dbReference>
<dbReference type="GO" id="GO:0005524">
    <property type="term" value="F:ATP binding"/>
    <property type="evidence" value="ECO:0007669"/>
    <property type="project" value="UniProtKB-KW"/>
</dbReference>
<keyword evidence="5" id="KW-0547">Nucleotide-binding</keyword>
<keyword evidence="2" id="KW-0963">Cytoplasm</keyword>
<dbReference type="STRING" id="161767.ENSAPEP00000032483"/>